<keyword evidence="2" id="KW-1185">Reference proteome</keyword>
<protein>
    <submittedName>
        <fullName evidence="1">Uncharacterized protein</fullName>
    </submittedName>
</protein>
<dbReference type="EMBL" id="MU167228">
    <property type="protein sequence ID" value="KAG0149444.1"/>
    <property type="molecule type" value="Genomic_DNA"/>
</dbReference>
<reference evidence="1" key="1">
    <citation type="submission" date="2013-11" db="EMBL/GenBank/DDBJ databases">
        <title>Genome sequence of the fusiform rust pathogen reveals effectors for host alternation and coevolution with pine.</title>
        <authorList>
            <consortium name="DOE Joint Genome Institute"/>
            <person name="Smith K."/>
            <person name="Pendleton A."/>
            <person name="Kubisiak T."/>
            <person name="Anderson C."/>
            <person name="Salamov A."/>
            <person name="Aerts A."/>
            <person name="Riley R."/>
            <person name="Clum A."/>
            <person name="Lindquist E."/>
            <person name="Ence D."/>
            <person name="Campbell M."/>
            <person name="Kronenberg Z."/>
            <person name="Feau N."/>
            <person name="Dhillon B."/>
            <person name="Hamelin R."/>
            <person name="Burleigh J."/>
            <person name="Smith J."/>
            <person name="Yandell M."/>
            <person name="Nelson C."/>
            <person name="Grigoriev I."/>
            <person name="Davis J."/>
        </authorList>
    </citation>
    <scope>NUCLEOTIDE SEQUENCE</scope>
    <source>
        <strain evidence="1">G11</strain>
    </source>
</reference>
<evidence type="ECO:0000313" key="1">
    <source>
        <dbReference type="EMBL" id="KAG0149444.1"/>
    </source>
</evidence>
<accession>A0A9P6NP14</accession>
<proteinExistence type="predicted"/>
<comment type="caution">
    <text evidence="1">The sequence shown here is derived from an EMBL/GenBank/DDBJ whole genome shotgun (WGS) entry which is preliminary data.</text>
</comment>
<organism evidence="1 2">
    <name type="scientific">Cronartium quercuum f. sp. fusiforme G11</name>
    <dbReference type="NCBI Taxonomy" id="708437"/>
    <lineage>
        <taxon>Eukaryota</taxon>
        <taxon>Fungi</taxon>
        <taxon>Dikarya</taxon>
        <taxon>Basidiomycota</taxon>
        <taxon>Pucciniomycotina</taxon>
        <taxon>Pucciniomycetes</taxon>
        <taxon>Pucciniales</taxon>
        <taxon>Coleosporiaceae</taxon>
        <taxon>Cronartium</taxon>
    </lineage>
</organism>
<name>A0A9P6NP14_9BASI</name>
<dbReference type="Proteomes" id="UP000886653">
    <property type="component" value="Unassembled WGS sequence"/>
</dbReference>
<sequence length="148" mass="16137">MDLADVLDMLDAHLGHKSWVDKVAEAEDSHLSMMEDNLMDMWLEAMKHTGVDGNVVLSPVVIKLITALLQKVTTALKDSHQAHLSVDCLEAKLAELAAKPHSLPVRPTTWANVTKQAPIAATPLPQCAPSPLMQTINEFKASVRAELL</sequence>
<gene>
    <name evidence="1" type="ORF">CROQUDRAFT_89270</name>
</gene>
<evidence type="ECO:0000313" key="2">
    <source>
        <dbReference type="Proteomes" id="UP000886653"/>
    </source>
</evidence>
<dbReference type="AlphaFoldDB" id="A0A9P6NP14"/>